<dbReference type="EMBL" id="DVNC01000029">
    <property type="protein sequence ID" value="HIU53362.1"/>
    <property type="molecule type" value="Genomic_DNA"/>
</dbReference>
<proteinExistence type="predicted"/>
<gene>
    <name evidence="2" type="ORF">IAD20_04710</name>
</gene>
<comment type="caution">
    <text evidence="2">The sequence shown here is derived from an EMBL/GenBank/DDBJ whole genome shotgun (WGS) entry which is preliminary data.</text>
</comment>
<evidence type="ECO:0000313" key="3">
    <source>
        <dbReference type="Proteomes" id="UP000824107"/>
    </source>
</evidence>
<feature type="chain" id="PRO_5039439135" evidence="1">
    <location>
        <begin position="20"/>
        <end position="294"/>
    </location>
</feature>
<organism evidence="2 3">
    <name type="scientific">Candidatus Scatocola faecipullorum</name>
    <dbReference type="NCBI Taxonomy" id="2840917"/>
    <lineage>
        <taxon>Bacteria</taxon>
        <taxon>Pseudomonadati</taxon>
        <taxon>Pseudomonadota</taxon>
        <taxon>Alphaproteobacteria</taxon>
        <taxon>Rhodospirillales</taxon>
        <taxon>Rhodospirillaceae</taxon>
        <taxon>Rhodospirillaceae incertae sedis</taxon>
        <taxon>Candidatus Scatocola</taxon>
    </lineage>
</organism>
<dbReference type="Proteomes" id="UP000824107">
    <property type="component" value="Unassembled WGS sequence"/>
</dbReference>
<feature type="signal peptide" evidence="1">
    <location>
        <begin position="1"/>
        <end position="19"/>
    </location>
</feature>
<reference evidence="2" key="1">
    <citation type="submission" date="2020-10" db="EMBL/GenBank/DDBJ databases">
        <authorList>
            <person name="Gilroy R."/>
        </authorList>
    </citation>
    <scope>NUCLEOTIDE SEQUENCE</scope>
    <source>
        <strain evidence="2">ChiW3-316</strain>
    </source>
</reference>
<evidence type="ECO:0000256" key="1">
    <source>
        <dbReference type="SAM" id="SignalP"/>
    </source>
</evidence>
<reference evidence="2" key="2">
    <citation type="journal article" date="2021" name="PeerJ">
        <title>Extensive microbial diversity within the chicken gut microbiome revealed by metagenomics and culture.</title>
        <authorList>
            <person name="Gilroy R."/>
            <person name="Ravi A."/>
            <person name="Getino M."/>
            <person name="Pursley I."/>
            <person name="Horton D.L."/>
            <person name="Alikhan N.F."/>
            <person name="Baker D."/>
            <person name="Gharbi K."/>
            <person name="Hall N."/>
            <person name="Watson M."/>
            <person name="Adriaenssens E.M."/>
            <person name="Foster-Nyarko E."/>
            <person name="Jarju S."/>
            <person name="Secka A."/>
            <person name="Antonio M."/>
            <person name="Oren A."/>
            <person name="Chaudhuri R.R."/>
            <person name="La Ragione R."/>
            <person name="Hildebrand F."/>
            <person name="Pallen M.J."/>
        </authorList>
    </citation>
    <scope>NUCLEOTIDE SEQUENCE</scope>
    <source>
        <strain evidence="2">ChiW3-316</strain>
    </source>
</reference>
<accession>A0A9D1SBA9</accession>
<name>A0A9D1SBA9_9PROT</name>
<evidence type="ECO:0000313" key="2">
    <source>
        <dbReference type="EMBL" id="HIU53362.1"/>
    </source>
</evidence>
<dbReference type="AlphaFoldDB" id="A0A9D1SBA9"/>
<keyword evidence="1" id="KW-0732">Signal</keyword>
<sequence>MKKYLPVLLAVACISPAQADTINLDLAGQVDMFHFSDRFIKNLQDCTPFTEQSSCDETGMKFDYEYQIQGWSGDKCQCEFISSSQVGHFVNRCTFDQEKLKAYVDALQDFLKKEKSSPDESENKNESLAAANKIISEACQMKVINVDYTQELRNNLKTCTPYEKTLNFSNMDNIMKVEGPDGDRCHYVYMIKNKPVALNKIYPEGVPESLKNLPQEGSVTTIDCLFTKEEVTRYVDSLEKSMVKFDDNLDWNSGDSEITNRTLQPFIASGSCVYLTDFDKFKLYPPQGLPKPEI</sequence>
<protein>
    <submittedName>
        <fullName evidence="2">Uncharacterized protein</fullName>
    </submittedName>
</protein>